<organism evidence="1 2">
    <name type="scientific">Kutzneria viridogrisea</name>
    <dbReference type="NCBI Taxonomy" id="47990"/>
    <lineage>
        <taxon>Bacteria</taxon>
        <taxon>Bacillati</taxon>
        <taxon>Actinomycetota</taxon>
        <taxon>Actinomycetes</taxon>
        <taxon>Pseudonocardiales</taxon>
        <taxon>Pseudonocardiaceae</taxon>
        <taxon>Kutzneria</taxon>
    </lineage>
</organism>
<dbReference type="Proteomes" id="UP000517916">
    <property type="component" value="Unassembled WGS sequence"/>
</dbReference>
<protein>
    <submittedName>
        <fullName evidence="1">Endogenous inhibitor of DNA gyrase (YacG/DUF329 family)</fullName>
    </submittedName>
</protein>
<evidence type="ECO:0000313" key="1">
    <source>
        <dbReference type="EMBL" id="MBA8931111.1"/>
    </source>
</evidence>
<dbReference type="EMBL" id="JACJID010000008">
    <property type="protein sequence ID" value="MBA8931111.1"/>
    <property type="molecule type" value="Genomic_DNA"/>
</dbReference>
<dbReference type="RefSeq" id="WP_030111538.1">
    <property type="nucleotide sequence ID" value="NZ_BAAABQ010000097.1"/>
</dbReference>
<evidence type="ECO:0000313" key="2">
    <source>
        <dbReference type="Proteomes" id="UP000517916"/>
    </source>
</evidence>
<gene>
    <name evidence="1" type="ORF">BC739_008358</name>
</gene>
<reference evidence="1 2" key="1">
    <citation type="submission" date="2020-08" db="EMBL/GenBank/DDBJ databases">
        <title>Genomic Encyclopedia of Archaeal and Bacterial Type Strains, Phase II (KMG-II): from individual species to whole genera.</title>
        <authorList>
            <person name="Goeker M."/>
        </authorList>
    </citation>
    <scope>NUCLEOTIDE SEQUENCE [LARGE SCALE GENOMIC DNA]</scope>
    <source>
        <strain evidence="1 2">DSM 43850</strain>
    </source>
</reference>
<sequence>MPADQPFPPGARRAVRPASAKPCPACGELAGRGYPSCPVCAELVDQFWAADWRALLAAKSVAPGGTEERELAELLLADEVGRHPWTCTDWAMTLLRCSACGAELGAGPLSCLRCKVADEGRWAWDHMGFPTRMTGNEHALRVARAVLRAPHRQRDTVLRGWRLSLPFLLVGELPTSGQAQRIRAFVLAERDEELVRCRSLEEMAGLPGVPWRRIS</sequence>
<proteinExistence type="predicted"/>
<comment type="caution">
    <text evidence="1">The sequence shown here is derived from an EMBL/GenBank/DDBJ whole genome shotgun (WGS) entry which is preliminary data.</text>
</comment>
<name>A0ABR6BW16_9PSEU</name>
<keyword evidence="2" id="KW-1185">Reference proteome</keyword>
<accession>A0ABR6BW16</accession>